<evidence type="ECO:0000256" key="5">
    <source>
        <dbReference type="ARBA" id="ARBA00022927"/>
    </source>
</evidence>
<evidence type="ECO:0000256" key="7">
    <source>
        <dbReference type="ARBA" id="ARBA00023010"/>
    </source>
</evidence>
<keyword evidence="5" id="KW-0653">Protein transport</keyword>
<evidence type="ECO:0000256" key="4">
    <source>
        <dbReference type="ARBA" id="ARBA00022692"/>
    </source>
</evidence>
<keyword evidence="3" id="KW-1003">Cell membrane</keyword>
<keyword evidence="4 9" id="KW-0812">Transmembrane</keyword>
<evidence type="ECO:0000256" key="9">
    <source>
        <dbReference type="SAM" id="Phobius"/>
    </source>
</evidence>
<dbReference type="PANTHER" id="PTHR33909">
    <property type="entry name" value="SEC TRANSLOCON ACCESSORY COMPLEX SUBUNIT YAJC"/>
    <property type="match status" value="1"/>
</dbReference>
<sequence length="110" mass="11714">MMSFFISDAWAEGAAAGDTGLIGLLPLLLIFVIFYFLLLRPQIKRSKDHRTMVAALAKGDEVVTSGGVLGKITSIDESFVGLDIANGLEIKVQRSAVSSLMPKGTMKGKA</sequence>
<dbReference type="SMART" id="SM01323">
    <property type="entry name" value="YajC"/>
    <property type="match status" value="1"/>
</dbReference>
<evidence type="ECO:0000256" key="3">
    <source>
        <dbReference type="ARBA" id="ARBA00022475"/>
    </source>
</evidence>
<evidence type="ECO:0000256" key="6">
    <source>
        <dbReference type="ARBA" id="ARBA00022989"/>
    </source>
</evidence>
<dbReference type="EMBL" id="UOFQ01000178">
    <property type="protein sequence ID" value="VAW90237.1"/>
    <property type="molecule type" value="Genomic_DNA"/>
</dbReference>
<proteinExistence type="predicted"/>
<evidence type="ECO:0000256" key="2">
    <source>
        <dbReference type="ARBA" id="ARBA00022448"/>
    </source>
</evidence>
<feature type="transmembrane region" description="Helical" evidence="9">
    <location>
        <begin position="20"/>
        <end position="39"/>
    </location>
</feature>
<keyword evidence="8 9" id="KW-0472">Membrane</keyword>
<dbReference type="AlphaFoldDB" id="A0A3B0ZSB0"/>
<keyword evidence="6 9" id="KW-1133">Transmembrane helix</keyword>
<dbReference type="GO" id="GO:0005886">
    <property type="term" value="C:plasma membrane"/>
    <property type="evidence" value="ECO:0007669"/>
    <property type="project" value="UniProtKB-SubCell"/>
</dbReference>
<protein>
    <submittedName>
        <fullName evidence="10">Protein translocase subunit YajC</fullName>
    </submittedName>
</protein>
<evidence type="ECO:0000313" key="10">
    <source>
        <dbReference type="EMBL" id="VAW90237.1"/>
    </source>
</evidence>
<dbReference type="PRINTS" id="PR01853">
    <property type="entry name" value="YAJCTRNLCASE"/>
</dbReference>
<accession>A0A3B0ZSB0</accession>
<name>A0A3B0ZSB0_9ZZZZ</name>
<evidence type="ECO:0000256" key="1">
    <source>
        <dbReference type="ARBA" id="ARBA00004162"/>
    </source>
</evidence>
<dbReference type="Pfam" id="PF02699">
    <property type="entry name" value="YajC"/>
    <property type="match status" value="1"/>
</dbReference>
<comment type="subcellular location">
    <subcellularLocation>
        <location evidence="1">Cell membrane</location>
        <topology evidence="1">Single-pass membrane protein</topology>
    </subcellularLocation>
</comment>
<evidence type="ECO:0000256" key="8">
    <source>
        <dbReference type="ARBA" id="ARBA00023136"/>
    </source>
</evidence>
<keyword evidence="7" id="KW-0811">Translocation</keyword>
<dbReference type="GO" id="GO:0015031">
    <property type="term" value="P:protein transport"/>
    <property type="evidence" value="ECO:0007669"/>
    <property type="project" value="UniProtKB-KW"/>
</dbReference>
<dbReference type="InterPro" id="IPR003849">
    <property type="entry name" value="Preprotein_translocase_YajC"/>
</dbReference>
<dbReference type="NCBIfam" id="TIGR00739">
    <property type="entry name" value="yajC"/>
    <property type="match status" value="1"/>
</dbReference>
<dbReference type="PANTHER" id="PTHR33909:SF1">
    <property type="entry name" value="SEC TRANSLOCON ACCESSORY COMPLEX SUBUNIT YAJC"/>
    <property type="match status" value="1"/>
</dbReference>
<reference evidence="10" key="1">
    <citation type="submission" date="2018-06" db="EMBL/GenBank/DDBJ databases">
        <authorList>
            <person name="Zhirakovskaya E."/>
        </authorList>
    </citation>
    <scope>NUCLEOTIDE SEQUENCE</scope>
</reference>
<organism evidence="10">
    <name type="scientific">hydrothermal vent metagenome</name>
    <dbReference type="NCBI Taxonomy" id="652676"/>
    <lineage>
        <taxon>unclassified sequences</taxon>
        <taxon>metagenomes</taxon>
        <taxon>ecological metagenomes</taxon>
    </lineage>
</organism>
<gene>
    <name evidence="10" type="ORF">MNBD_GAMMA17-1665</name>
</gene>
<keyword evidence="2" id="KW-0813">Transport</keyword>